<feature type="transmembrane region" description="Helical" evidence="7">
    <location>
        <begin position="193"/>
        <end position="210"/>
    </location>
</feature>
<dbReference type="GO" id="GO:0005412">
    <property type="term" value="F:D-glucose:sodium symporter activity"/>
    <property type="evidence" value="ECO:0007669"/>
    <property type="project" value="TreeGrafter"/>
</dbReference>
<feature type="transmembrane region" description="Helical" evidence="7">
    <location>
        <begin position="511"/>
        <end position="529"/>
    </location>
</feature>
<feature type="transmembrane region" description="Helical" evidence="7">
    <location>
        <begin position="35"/>
        <end position="56"/>
    </location>
</feature>
<dbReference type="CDD" id="cd10328">
    <property type="entry name" value="SLC5sbd_YidK"/>
    <property type="match status" value="1"/>
</dbReference>
<keyword evidence="5 7" id="KW-0472">Membrane</keyword>
<dbReference type="NCBIfam" id="NF007790">
    <property type="entry name" value="PRK10484.1"/>
    <property type="match status" value="1"/>
</dbReference>
<feature type="transmembrane region" description="Helical" evidence="7">
    <location>
        <begin position="119"/>
        <end position="141"/>
    </location>
</feature>
<dbReference type="InterPro" id="IPR038377">
    <property type="entry name" value="Na/Glc_symporter_sf"/>
</dbReference>
<feature type="transmembrane region" description="Helical" evidence="7">
    <location>
        <begin position="244"/>
        <end position="263"/>
    </location>
</feature>
<evidence type="ECO:0000313" key="8">
    <source>
        <dbReference type="EMBL" id="SFC31827.1"/>
    </source>
</evidence>
<keyword evidence="3 7" id="KW-0812">Transmembrane</keyword>
<evidence type="ECO:0000313" key="9">
    <source>
        <dbReference type="Proteomes" id="UP000199046"/>
    </source>
</evidence>
<feature type="transmembrane region" description="Helical" evidence="7">
    <location>
        <begin position="6"/>
        <end position="23"/>
    </location>
</feature>
<dbReference type="RefSeq" id="WP_090131421.1">
    <property type="nucleotide sequence ID" value="NZ_FOLY01000002.1"/>
</dbReference>
<dbReference type="NCBIfam" id="TIGR00813">
    <property type="entry name" value="sss"/>
    <property type="match status" value="1"/>
</dbReference>
<feature type="transmembrane region" description="Helical" evidence="7">
    <location>
        <begin position="76"/>
        <end position="98"/>
    </location>
</feature>
<reference evidence="9" key="1">
    <citation type="submission" date="2016-10" db="EMBL/GenBank/DDBJ databases">
        <authorList>
            <person name="Varghese N."/>
            <person name="Submissions S."/>
        </authorList>
    </citation>
    <scope>NUCLEOTIDE SEQUENCE [LARGE SCALE GENOMIC DNA]</scope>
    <source>
        <strain evidence="9">DSM 23439</strain>
    </source>
</reference>
<feature type="transmembrane region" description="Helical" evidence="7">
    <location>
        <begin position="468"/>
        <end position="490"/>
    </location>
</feature>
<sequence length="530" mass="57153">MNALTLVSFFFFTALVAFITWRLTRHDDHRHSSSYFLAGRSLTFPIIAGSLLMTNLSTEQMVGLNGAAFTDGLSVMAWEVVAVVTLVTMAMFFLPRFLKSGVTTVPELLALRFDRTTQLLANIIFVVAYAAILLPSILYSGALGLMGLLDLQTLTGIESNAVLLVLTIVAVGVGGAIYALFGGLRSIAISDTINGVGLLIGGLMIVYFGLDAISNGHGILAGWEMLKTSHPEKLRSWGTENQSVPFSTIFTGVLLLNMFYWCTNQQIIQRTFAAKTLAEGQKGVLLTGLLKLLGPLYLVLPGIIAFHMYTGESVKADAAYGQLVHDVLPAPLTGFFAAAMVGAILSSFNSALNSTATLFSLDVYKARLKPDATDAQVVRASKWSGWLMAIAAMSIAPLMASQESLFVYVQKVNSLYYVPLLAVILVGFLTRRVPAMAANLALVLGCVIIAAFYFVPPLTGVVDIVSNFHFIAIVMVLLVLMMLAIGKMMPRTEPWVQQDAGAIDMTPWSKAWPASIALLVLVVAIYLAFV</sequence>
<evidence type="ECO:0000256" key="2">
    <source>
        <dbReference type="ARBA" id="ARBA00006434"/>
    </source>
</evidence>
<evidence type="ECO:0000256" key="6">
    <source>
        <dbReference type="RuleBase" id="RU362091"/>
    </source>
</evidence>
<evidence type="ECO:0000256" key="7">
    <source>
        <dbReference type="SAM" id="Phobius"/>
    </source>
</evidence>
<feature type="transmembrane region" description="Helical" evidence="7">
    <location>
        <begin position="386"/>
        <end position="408"/>
    </location>
</feature>
<organism evidence="8 9">
    <name type="scientific">Kushneria avicenniae</name>
    <dbReference type="NCBI Taxonomy" id="402385"/>
    <lineage>
        <taxon>Bacteria</taxon>
        <taxon>Pseudomonadati</taxon>
        <taxon>Pseudomonadota</taxon>
        <taxon>Gammaproteobacteria</taxon>
        <taxon>Oceanospirillales</taxon>
        <taxon>Halomonadaceae</taxon>
        <taxon>Kushneria</taxon>
    </lineage>
</organism>
<dbReference type="PROSITE" id="PS50283">
    <property type="entry name" value="NA_SOLUT_SYMP_3"/>
    <property type="match status" value="1"/>
</dbReference>
<dbReference type="Pfam" id="PF00474">
    <property type="entry name" value="SSF"/>
    <property type="match status" value="1"/>
</dbReference>
<evidence type="ECO:0000256" key="3">
    <source>
        <dbReference type="ARBA" id="ARBA00022692"/>
    </source>
</evidence>
<accession>A0A1I1I692</accession>
<gene>
    <name evidence="8" type="ORF">SAMN05421848_1032</name>
</gene>
<dbReference type="Gene3D" id="1.20.1730.10">
    <property type="entry name" value="Sodium/glucose cotransporter"/>
    <property type="match status" value="1"/>
</dbReference>
<dbReference type="OrthoDB" id="9814523at2"/>
<keyword evidence="9" id="KW-1185">Reference proteome</keyword>
<protein>
    <submittedName>
        <fullName evidence="8">Solute:Na+ symporter, SSS family</fullName>
    </submittedName>
</protein>
<dbReference type="Proteomes" id="UP000199046">
    <property type="component" value="Unassembled WGS sequence"/>
</dbReference>
<feature type="transmembrane region" description="Helical" evidence="7">
    <location>
        <begin position="284"/>
        <end position="308"/>
    </location>
</feature>
<name>A0A1I1I692_9GAMM</name>
<feature type="transmembrane region" description="Helical" evidence="7">
    <location>
        <begin position="328"/>
        <end position="348"/>
    </location>
</feature>
<dbReference type="STRING" id="402385.SAMN05421848_1032"/>
<evidence type="ECO:0000256" key="1">
    <source>
        <dbReference type="ARBA" id="ARBA00004141"/>
    </source>
</evidence>
<evidence type="ECO:0000256" key="5">
    <source>
        <dbReference type="ARBA" id="ARBA00023136"/>
    </source>
</evidence>
<feature type="transmembrane region" description="Helical" evidence="7">
    <location>
        <begin position="414"/>
        <end position="430"/>
    </location>
</feature>
<proteinExistence type="inferred from homology"/>
<dbReference type="GO" id="GO:0005886">
    <property type="term" value="C:plasma membrane"/>
    <property type="evidence" value="ECO:0007669"/>
    <property type="project" value="TreeGrafter"/>
</dbReference>
<comment type="subcellular location">
    <subcellularLocation>
        <location evidence="1">Membrane</location>
        <topology evidence="1">Multi-pass membrane protein</topology>
    </subcellularLocation>
</comment>
<dbReference type="EMBL" id="FOLY01000002">
    <property type="protein sequence ID" value="SFC31827.1"/>
    <property type="molecule type" value="Genomic_DNA"/>
</dbReference>
<feature type="transmembrane region" description="Helical" evidence="7">
    <location>
        <begin position="437"/>
        <end position="456"/>
    </location>
</feature>
<keyword evidence="4 7" id="KW-1133">Transmembrane helix</keyword>
<dbReference type="PANTHER" id="PTHR11819">
    <property type="entry name" value="SOLUTE CARRIER FAMILY 5"/>
    <property type="match status" value="1"/>
</dbReference>
<dbReference type="InterPro" id="IPR001734">
    <property type="entry name" value="Na/solute_symporter"/>
</dbReference>
<evidence type="ECO:0000256" key="4">
    <source>
        <dbReference type="ARBA" id="ARBA00022989"/>
    </source>
</evidence>
<dbReference type="AlphaFoldDB" id="A0A1I1I692"/>
<dbReference type="PANTHER" id="PTHR11819:SF195">
    <property type="entry name" value="SODIUM_GLUCOSE COTRANSPORTER 4"/>
    <property type="match status" value="1"/>
</dbReference>
<feature type="transmembrane region" description="Helical" evidence="7">
    <location>
        <begin position="161"/>
        <end position="181"/>
    </location>
</feature>
<comment type="similarity">
    <text evidence="2 6">Belongs to the sodium:solute symporter (SSF) (TC 2.A.21) family.</text>
</comment>